<evidence type="ECO:0000259" key="9">
    <source>
        <dbReference type="Pfam" id="PF07887"/>
    </source>
</evidence>
<protein>
    <submittedName>
        <fullName evidence="12">Protein SAR DEFICIENT 1</fullName>
    </submittedName>
</protein>
<organism evidence="12">
    <name type="scientific">Zea mays</name>
    <name type="common">Maize</name>
    <dbReference type="NCBI Taxonomy" id="4577"/>
    <lineage>
        <taxon>Eukaryota</taxon>
        <taxon>Viridiplantae</taxon>
        <taxon>Streptophyta</taxon>
        <taxon>Embryophyta</taxon>
        <taxon>Tracheophyta</taxon>
        <taxon>Spermatophyta</taxon>
        <taxon>Magnoliopsida</taxon>
        <taxon>Liliopsida</taxon>
        <taxon>Poales</taxon>
        <taxon>Poaceae</taxon>
        <taxon>PACMAD clade</taxon>
        <taxon>Panicoideae</taxon>
        <taxon>Andropogonodae</taxon>
        <taxon>Andropogoneae</taxon>
        <taxon>Tripsacinae</taxon>
        <taxon>Zea</taxon>
    </lineage>
</organism>
<dbReference type="InterPro" id="IPR012416">
    <property type="entry name" value="CBP60"/>
</dbReference>
<evidence type="ECO:0000256" key="4">
    <source>
        <dbReference type="ARBA" id="ARBA00023125"/>
    </source>
</evidence>
<name>K7UQ53_MAIZE</name>
<dbReference type="Pfam" id="PF07887">
    <property type="entry name" value="Calmodulin_bind"/>
    <property type="match status" value="1"/>
</dbReference>
<evidence type="ECO:0000256" key="7">
    <source>
        <dbReference type="ARBA" id="ARBA00023242"/>
    </source>
</evidence>
<dbReference type="InterPro" id="IPR046830">
    <property type="entry name" value="Calmod_bind_M"/>
</dbReference>
<evidence type="ECO:0000259" key="10">
    <source>
        <dbReference type="Pfam" id="PF20451"/>
    </source>
</evidence>
<dbReference type="Pfam" id="PF20452">
    <property type="entry name" value="Calmod_bind_C"/>
    <property type="match status" value="1"/>
</dbReference>
<dbReference type="STRING" id="4577.K7UQ53"/>
<evidence type="ECO:0000256" key="8">
    <source>
        <dbReference type="SAM" id="MobiDB-lite"/>
    </source>
</evidence>
<dbReference type="PaxDb" id="4577-GRMZM2G022972_P01"/>
<dbReference type="ExpressionAtlas" id="K7UQ53">
    <property type="expression patterns" value="baseline and differential"/>
</dbReference>
<comment type="similarity">
    <text evidence="2">Belongs to the plant ACBP60 protein family.</text>
</comment>
<accession>K7UQ53</accession>
<dbReference type="GO" id="GO:0003677">
    <property type="term" value="F:DNA binding"/>
    <property type="evidence" value="ECO:0007669"/>
    <property type="project" value="UniProtKB-KW"/>
</dbReference>
<keyword evidence="6" id="KW-0804">Transcription</keyword>
<feature type="compositionally biased region" description="Basic and acidic residues" evidence="8">
    <location>
        <begin position="1"/>
        <end position="10"/>
    </location>
</feature>
<dbReference type="GO" id="GO:0005634">
    <property type="term" value="C:nucleus"/>
    <property type="evidence" value="ECO:0007669"/>
    <property type="project" value="UniProtKB-SubCell"/>
</dbReference>
<feature type="region of interest" description="Disordered" evidence="8">
    <location>
        <begin position="493"/>
        <end position="536"/>
    </location>
</feature>
<comment type="subcellular location">
    <subcellularLocation>
        <location evidence="1">Nucleus</location>
    </subcellularLocation>
</comment>
<evidence type="ECO:0000256" key="6">
    <source>
        <dbReference type="ARBA" id="ARBA00023163"/>
    </source>
</evidence>
<dbReference type="AlphaFoldDB" id="K7UQ53"/>
<dbReference type="PANTHER" id="PTHR31713">
    <property type="entry name" value="OS02G0177800 PROTEIN"/>
    <property type="match status" value="1"/>
</dbReference>
<feature type="domain" description="Calmodulin binding protein-like N-terminal" evidence="9">
    <location>
        <begin position="88"/>
        <end position="237"/>
    </location>
</feature>
<gene>
    <name evidence="12" type="ORF">ZEAMMB73_Zm00001d008570</name>
</gene>
<keyword evidence="5" id="KW-0010">Activator</keyword>
<dbReference type="InParanoid" id="K7UQ53"/>
<dbReference type="InterPro" id="IPR046831">
    <property type="entry name" value="Calmodulin_bind_N"/>
</dbReference>
<evidence type="ECO:0000256" key="3">
    <source>
        <dbReference type="ARBA" id="ARBA00023015"/>
    </source>
</evidence>
<evidence type="ECO:0000256" key="1">
    <source>
        <dbReference type="ARBA" id="ARBA00004123"/>
    </source>
</evidence>
<keyword evidence="3" id="KW-0805">Transcription regulation</keyword>
<dbReference type="EMBL" id="CM000784">
    <property type="protein sequence ID" value="AQK90189.1"/>
    <property type="molecule type" value="Genomic_DNA"/>
</dbReference>
<proteinExistence type="inferred from homology"/>
<dbReference type="GO" id="GO:0005516">
    <property type="term" value="F:calmodulin binding"/>
    <property type="evidence" value="ECO:0007669"/>
    <property type="project" value="InterPro"/>
</dbReference>
<keyword evidence="7" id="KW-0539">Nucleus</keyword>
<evidence type="ECO:0000259" key="11">
    <source>
        <dbReference type="Pfam" id="PF20452"/>
    </source>
</evidence>
<dbReference type="PANTHER" id="PTHR31713:SF42">
    <property type="entry name" value="PROTEIN SAR DEFICIENT 1"/>
    <property type="match status" value="1"/>
</dbReference>
<dbReference type="eggNOG" id="ENOG502QR87">
    <property type="taxonomic scope" value="Eukaryota"/>
</dbReference>
<evidence type="ECO:0000313" key="12">
    <source>
        <dbReference type="EMBL" id="AQK90189.1"/>
    </source>
</evidence>
<feature type="domain" description="Calmodulin binding protein central" evidence="10">
    <location>
        <begin position="249"/>
        <end position="296"/>
    </location>
</feature>
<dbReference type="OMA" id="RYIERAP"/>
<feature type="region of interest" description="Disordered" evidence="8">
    <location>
        <begin position="1"/>
        <end position="24"/>
    </location>
</feature>
<dbReference type="InterPro" id="IPR046829">
    <property type="entry name" value="Calmod_bind_C"/>
</dbReference>
<dbReference type="Pfam" id="PF20451">
    <property type="entry name" value="Calmod_bind_M"/>
    <property type="match status" value="1"/>
</dbReference>
<keyword evidence="4" id="KW-0238">DNA-binding</keyword>
<evidence type="ECO:0000256" key="5">
    <source>
        <dbReference type="ARBA" id="ARBA00023159"/>
    </source>
</evidence>
<reference evidence="12" key="1">
    <citation type="submission" date="2015-12" db="EMBL/GenBank/DDBJ databases">
        <title>Update maize B73 reference genome by single molecule sequencing technologies.</title>
        <authorList>
            <consortium name="Maize Genome Sequencing Project"/>
            <person name="Ware D."/>
        </authorList>
    </citation>
    <scope>NUCLEOTIDE SEQUENCE</scope>
    <source>
        <tissue evidence="12">Seedling</tissue>
    </source>
</reference>
<feature type="domain" description="Calmodulin binding protein C-terminal" evidence="11">
    <location>
        <begin position="342"/>
        <end position="400"/>
    </location>
</feature>
<evidence type="ECO:0000256" key="2">
    <source>
        <dbReference type="ARBA" id="ARBA00007214"/>
    </source>
</evidence>
<sequence length="536" mass="59371">MAAKHLHDGYEQDGDQPGDNRMRRLPSLSTVIREAMMQKEMQNLLRCLEPLIRRVVQEEVEAGLRLMQSLRYIERAPAETPAAERAAWKLAFRTPPQLPIFTGSKIEGEAGRPLEVVLVDACTGSPAAPPVPRALRVELVPVLGDFPPDGREDWAADELERSVVREREGRRPLLTGDVGLTLRDGRATVGELRFTDNSSWVRSRRFRIAARAACGGGGGGGARVQEAVTEAFVVKDHRGERCRKHYPPALTDDVWRLEKIRMGGAFHTRLMCRNVGTVQEFVRMLMVNPDELRALVVVSNYCSAIDCGFLWGRRGQILGDGMRDRMWEAATRHARTCAPDGKVYAHATPHGTIFVDSIFNVVRVDVGGVEWPLQQLNRGQTMMVQQMLQDAYEHRHSLQDAAEEAFMLDGHTDTNAPLLQNAAHVAAPAPVDTPLWFQNAAEMDFPDDDDDDDVVPVPQVNSFGYQWTGQAFHMCAGWQGLRVGEFELPFTASPDAPPSVREQREAASELVQDSLPGRGASCSAPAPAPKDELSCM</sequence>